<comment type="caution">
    <text evidence="2">The sequence shown here is derived from an EMBL/GenBank/DDBJ whole genome shotgun (WGS) entry which is preliminary data.</text>
</comment>
<feature type="region of interest" description="Disordered" evidence="1">
    <location>
        <begin position="35"/>
        <end position="64"/>
    </location>
</feature>
<dbReference type="Proteomes" id="UP000626109">
    <property type="component" value="Unassembled WGS sequence"/>
</dbReference>
<protein>
    <submittedName>
        <fullName evidence="2">Uncharacterized protein</fullName>
    </submittedName>
</protein>
<evidence type="ECO:0000256" key="1">
    <source>
        <dbReference type="SAM" id="MobiDB-lite"/>
    </source>
</evidence>
<sequence>MNKNKFIVASRRAQKLSLPCNSLLEDEYLPTAHMAAQNQNASSSSDPRCVPANRKRTLSAVEPSVPTSSSSAIVAQRKDVPIVKYAKRANLSKVAEMLSSDTNKRLAVDQLEKETCAASSFAARNILLGTWLEFHRSFYGAQGPEPLPLTVESLRDVSAVFKSGNYRSYPNYLSRIKAEHIERGFDWTQQLDVAARKYKRSVMRGLGPARQSSEFNLALINELSLDEHPLCEGGPVTPVQFAIVNALFVVREIESAAALRSHIHLDITNLTVSWRLPMTKTDCSAVGKERRWGCLCDDQLDICPYHYFVKLFEVTSSMFGDDVSAIGFPLFPTACGSVCSKEAVAKTYESLALLTGEQIVDSDGDRKFGGRSARVTGSKYLARIGLDVLTIQVFARWGSNIILRYIQEAPLDAMTARTKAFTSFSKLRGVLQQDAMPSEVRAVLTNNKTNALELVQAQIDSIRLQLKVVQTHNINFVVNVDSNTIHLPVELIDSHIFKWRTKCGWKFARSTFSRTHAELPTGHKCPTCFKIARNKDGSSSDSYSHSDSDE</sequence>
<accession>A0A813KZ82</accession>
<evidence type="ECO:0000313" key="2">
    <source>
        <dbReference type="EMBL" id="CAE8719354.1"/>
    </source>
</evidence>
<gene>
    <name evidence="2" type="ORF">PGLA2088_LOCUS40601</name>
</gene>
<name>A0A813KZ82_POLGL</name>
<reference evidence="2" key="1">
    <citation type="submission" date="2021-02" db="EMBL/GenBank/DDBJ databases">
        <authorList>
            <person name="Dougan E. K."/>
            <person name="Rhodes N."/>
            <person name="Thang M."/>
            <person name="Chan C."/>
        </authorList>
    </citation>
    <scope>NUCLEOTIDE SEQUENCE</scope>
</reference>
<evidence type="ECO:0000313" key="3">
    <source>
        <dbReference type="Proteomes" id="UP000626109"/>
    </source>
</evidence>
<dbReference type="EMBL" id="CAJNNW010033524">
    <property type="protein sequence ID" value="CAE8719354.1"/>
    <property type="molecule type" value="Genomic_DNA"/>
</dbReference>
<proteinExistence type="predicted"/>
<organism evidence="2 3">
    <name type="scientific">Polarella glacialis</name>
    <name type="common">Dinoflagellate</name>
    <dbReference type="NCBI Taxonomy" id="89957"/>
    <lineage>
        <taxon>Eukaryota</taxon>
        <taxon>Sar</taxon>
        <taxon>Alveolata</taxon>
        <taxon>Dinophyceae</taxon>
        <taxon>Suessiales</taxon>
        <taxon>Suessiaceae</taxon>
        <taxon>Polarella</taxon>
    </lineage>
</organism>
<dbReference type="AlphaFoldDB" id="A0A813KZ82"/>
<feature type="compositionally biased region" description="Low complexity" evidence="1">
    <location>
        <begin position="35"/>
        <end position="45"/>
    </location>
</feature>